<reference evidence="3 4" key="1">
    <citation type="journal article" date="2019" name="Nat. Ecol. Evol.">
        <title>Megaphylogeny resolves global patterns of mushroom evolution.</title>
        <authorList>
            <person name="Varga T."/>
            <person name="Krizsan K."/>
            <person name="Foldi C."/>
            <person name="Dima B."/>
            <person name="Sanchez-Garcia M."/>
            <person name="Sanchez-Ramirez S."/>
            <person name="Szollosi G.J."/>
            <person name="Szarkandi J.G."/>
            <person name="Papp V."/>
            <person name="Albert L."/>
            <person name="Andreopoulos W."/>
            <person name="Angelini C."/>
            <person name="Antonin V."/>
            <person name="Barry K.W."/>
            <person name="Bougher N.L."/>
            <person name="Buchanan P."/>
            <person name="Buyck B."/>
            <person name="Bense V."/>
            <person name="Catcheside P."/>
            <person name="Chovatia M."/>
            <person name="Cooper J."/>
            <person name="Damon W."/>
            <person name="Desjardin D."/>
            <person name="Finy P."/>
            <person name="Geml J."/>
            <person name="Haridas S."/>
            <person name="Hughes K."/>
            <person name="Justo A."/>
            <person name="Karasinski D."/>
            <person name="Kautmanova I."/>
            <person name="Kiss B."/>
            <person name="Kocsube S."/>
            <person name="Kotiranta H."/>
            <person name="LaButti K.M."/>
            <person name="Lechner B.E."/>
            <person name="Liimatainen K."/>
            <person name="Lipzen A."/>
            <person name="Lukacs Z."/>
            <person name="Mihaltcheva S."/>
            <person name="Morgado L.N."/>
            <person name="Niskanen T."/>
            <person name="Noordeloos M.E."/>
            <person name="Ohm R.A."/>
            <person name="Ortiz-Santana B."/>
            <person name="Ovrebo C."/>
            <person name="Racz N."/>
            <person name="Riley R."/>
            <person name="Savchenko A."/>
            <person name="Shiryaev A."/>
            <person name="Soop K."/>
            <person name="Spirin V."/>
            <person name="Szebenyi C."/>
            <person name="Tomsovsky M."/>
            <person name="Tulloss R.E."/>
            <person name="Uehling J."/>
            <person name="Grigoriev I.V."/>
            <person name="Vagvolgyi C."/>
            <person name="Papp T."/>
            <person name="Martin F.M."/>
            <person name="Miettinen O."/>
            <person name="Hibbett D.S."/>
            <person name="Nagy L.G."/>
        </authorList>
    </citation>
    <scope>NUCLEOTIDE SEQUENCE [LARGE SCALE GENOMIC DNA]</scope>
    <source>
        <strain evidence="3 4">FP101781</strain>
    </source>
</reference>
<evidence type="ECO:0008006" key="5">
    <source>
        <dbReference type="Google" id="ProtNLM"/>
    </source>
</evidence>
<evidence type="ECO:0000256" key="2">
    <source>
        <dbReference type="SAM" id="Phobius"/>
    </source>
</evidence>
<dbReference type="SUPFAM" id="SSF56317">
    <property type="entry name" value="Carbon-nitrogen hydrolase"/>
    <property type="match status" value="1"/>
</dbReference>
<protein>
    <recommendedName>
        <fullName evidence="5">CN hydrolase domain-containing protein</fullName>
    </recommendedName>
</protein>
<keyword evidence="2" id="KW-0812">Transmembrane</keyword>
<dbReference type="STRING" id="71717.A0A4Y7TYM5"/>
<feature type="compositionally biased region" description="Polar residues" evidence="1">
    <location>
        <begin position="898"/>
        <end position="921"/>
    </location>
</feature>
<evidence type="ECO:0000313" key="3">
    <source>
        <dbReference type="EMBL" id="TEB38928.1"/>
    </source>
</evidence>
<name>A0A4Y7TYM5_COPMI</name>
<feature type="compositionally biased region" description="Acidic residues" evidence="1">
    <location>
        <begin position="58"/>
        <end position="83"/>
    </location>
</feature>
<keyword evidence="2" id="KW-0472">Membrane</keyword>
<keyword evidence="2" id="KW-1133">Transmembrane helix</keyword>
<proteinExistence type="predicted"/>
<dbReference type="OrthoDB" id="2626014at2759"/>
<dbReference type="Proteomes" id="UP000298030">
    <property type="component" value="Unassembled WGS sequence"/>
</dbReference>
<accession>A0A4Y7TYM5</accession>
<sequence>MSTRRRIGVSAATTEAARRQLMQPVPCWEQAWVPSEVNPNLKVFKWIKTDKVQHFSDEEAEDEPLAPLPDEPEIVEGEDDMEQDETRAPSRAEPATKEGTEVPEAGTETGAEDSKAPSPKPEPLALDREDTQALGDEGGDGDGDEDKGPETMQLDMSSIGSDGLPLDGNDLSQLTPSDALVGGVAMDQSVDPFAETTVARGRSEAQFPSPGHHHHQPYEVTFETGILPTMSSLATPRAFFAGGKKDIVFIPTIAALSSFALAPTSTIVPTTLALAALHTYSRVLFPSLTYTRLIFLWLGLAVGGAAPNVSASLEALSTAPQSIILLTVLSSLTSAIVLAAAYGDWLVSRHITSPTGKALLFPAIWTSIWCTVPYINPVGHLLTWTRGDVLDAYRWLVPFVGTSSQDWIAAAWAVVLSEVYQVWYMGTPDDDDQEGHDEGIRRTQSPTPFLAAFLVLLIVPSYFAHDVLPLPVSNVDEATAFGVGCIMPTFQRYKHYEPTLKDYIDETKKFQNSAKFLLWPEGAVSFDSDKERDAAFEEVRANISGSYVGVSFEQHIPDPNGSTGRKSVKKTGIAVISQTSEEPHLLYYKRHLVPQPPALADVTIPRPRDVPPSKWGPKGVRNVSVTTSICLDFAHPLPFSHFNSRPGLILGPARTWEQSVGVSMWLQAQQRAEELDSVILWCDGGDGGVSGIAGGGYESFEQVGRGSWVKNIGLDHPFGQSQTFYARWGDSTLLVYWFSMLSPTLLGVVLAAGGGTHARIVGRLRHLIPGLGRQHPERRPLLGENIPPLIDFGTASQLQSRFGRGLRGSLRISTRPKSSSTTFIHSFHRRFTSRSGRRELESVHEDLDEFHIITDEDLLVPPTLPPATIDLRHPPPPSLVPRHAPKLHLQTTGGGFRRSQNLESASANTPHSAFASDTSGPSELGDITRSFPSPPTHIPEHLSPNTHSDLLDKSSAARSPLAKAQYAAAPAPIPIEHTTSATPTTKESIFSISRFKTGVKRIFRTSFRFPLFRKPAPEPALPPPILVQLAAPVTPGSCGSPRPTFEPKTVDDRLFHKFEFVDPSSLTYTPAPEPHKDFAPGSARSTFIPPSPSWIASQVASELEAAINPLTGLSLEIGGPLQKLPSLSLSVPTAVTPSRAPSAQTTTSLPLSPLDVHEATEDEHEAISKLRSIPLASRTLSANSKLSFATANTDFSANGSRRNDVIDGGGEYDYSGMRFFTDVPPPRPEPAPPQPPQAPYVPSTPVIEQNEAFLFALESAPNVLYSKWKQYGQLGVLGWCAEFGELIDHLKDLGFNGNMFVTTRGQALKTCEEILKLDLIHEVKMQIIVMYLSYQIARLRRFLDGDRVWTDYPEPQFPVNVPTGQ</sequence>
<organism evidence="3 4">
    <name type="scientific">Coprinellus micaceus</name>
    <name type="common">Glistening ink-cap mushroom</name>
    <name type="synonym">Coprinus micaceus</name>
    <dbReference type="NCBI Taxonomy" id="71717"/>
    <lineage>
        <taxon>Eukaryota</taxon>
        <taxon>Fungi</taxon>
        <taxon>Dikarya</taxon>
        <taxon>Basidiomycota</taxon>
        <taxon>Agaricomycotina</taxon>
        <taxon>Agaricomycetes</taxon>
        <taxon>Agaricomycetidae</taxon>
        <taxon>Agaricales</taxon>
        <taxon>Agaricineae</taxon>
        <taxon>Psathyrellaceae</taxon>
        <taxon>Coprinellus</taxon>
    </lineage>
</organism>
<feature type="transmembrane region" description="Helical" evidence="2">
    <location>
        <begin position="253"/>
        <end position="277"/>
    </location>
</feature>
<feature type="region of interest" description="Disordered" evidence="1">
    <location>
        <begin position="865"/>
        <end position="952"/>
    </location>
</feature>
<feature type="transmembrane region" description="Helical" evidence="2">
    <location>
        <begin position="359"/>
        <end position="376"/>
    </location>
</feature>
<feature type="region of interest" description="Disordered" evidence="1">
    <location>
        <begin position="54"/>
        <end position="169"/>
    </location>
</feature>
<comment type="caution">
    <text evidence="3">The sequence shown here is derived from an EMBL/GenBank/DDBJ whole genome shotgun (WGS) entry which is preliminary data.</text>
</comment>
<feature type="compositionally biased region" description="Basic and acidic residues" evidence="1">
    <location>
        <begin position="84"/>
        <end position="100"/>
    </location>
</feature>
<feature type="compositionally biased region" description="Acidic residues" evidence="1">
    <location>
        <begin position="137"/>
        <end position="147"/>
    </location>
</feature>
<evidence type="ECO:0000256" key="1">
    <source>
        <dbReference type="SAM" id="MobiDB-lite"/>
    </source>
</evidence>
<evidence type="ECO:0000313" key="4">
    <source>
        <dbReference type="Proteomes" id="UP000298030"/>
    </source>
</evidence>
<gene>
    <name evidence="3" type="ORF">FA13DRAFT_1704574</name>
</gene>
<feature type="transmembrane region" description="Helical" evidence="2">
    <location>
        <begin position="323"/>
        <end position="347"/>
    </location>
</feature>
<keyword evidence="4" id="KW-1185">Reference proteome</keyword>
<dbReference type="EMBL" id="QPFP01000002">
    <property type="protein sequence ID" value="TEB38928.1"/>
    <property type="molecule type" value="Genomic_DNA"/>
</dbReference>
<feature type="transmembrane region" description="Helical" evidence="2">
    <location>
        <begin position="289"/>
        <end position="311"/>
    </location>
</feature>
<dbReference type="InterPro" id="IPR036526">
    <property type="entry name" value="C-N_Hydrolase_sf"/>
</dbReference>